<dbReference type="Gene3D" id="3.30.1330.230">
    <property type="match status" value="1"/>
</dbReference>
<accession>A0A920CMH1</accession>
<dbReference type="EMBL" id="BORT01000003">
    <property type="protein sequence ID" value="GIO46286.1"/>
    <property type="molecule type" value="Genomic_DNA"/>
</dbReference>
<sequence>MPRYVLEGTHERKCHMSIPLSDTDSLFCLIDYADRAWDRPMIQEEINSFLYLYFDHDEVVVGPIFDVTGMGCPACFRLRRKWNARELEYQKEHSNIALLTPYHLDTDVLHELAVCLLTSKEYNQAGYPYYRIDFQGHIERYVFRPLYRCPMCCGEYDHDDIKRIESGLNEELFVDVFSSYRFTRDWKLIDDTFSIRNPDSNFVIYQDINLDSLFSVGSVFRIEHDDRYIVGTGTSFQFENACRKSYFEALERLAGTHPRGRERESVWTDYSALRKESDVLDPRNILDDVIGINEEAISFTPDRSVPWVEAYSWKSKGSVYIPECFVYYKYDRDYKGNSCMLFKGNSNGHALGGGILDSVYYACLELIERDAFLNHWYLQKTPVQMDPKTIENGRIHYIIDRLNRLEYDVVLFDITMETNIPTIWALALGQTDFKFATYSTCATNHHPEEAMLSALQEMLLALEFHDGHLDEMQKKAEQVKLGGVRQLDDHPLLYILASERSCFDFLIQSSIIRSIKESFPAFYAKKNDKVDVKRAVHGLLDTLLQLHGDVIIARQTPEGYLPLQLECVKVLVPGMQQLWFGEQNRIVNRARLKQASEFWGIQERKLNEAPHPFP</sequence>
<name>A0A920CMH1_9BACL</name>
<organism evidence="2 3">
    <name type="scientific">Paenibacillus azoreducens</name>
    <dbReference type="NCBI Taxonomy" id="116718"/>
    <lineage>
        <taxon>Bacteria</taxon>
        <taxon>Bacillati</taxon>
        <taxon>Bacillota</taxon>
        <taxon>Bacilli</taxon>
        <taxon>Bacillales</taxon>
        <taxon>Paenibacillaceae</taxon>
        <taxon>Paenibacillus</taxon>
    </lineage>
</organism>
<dbReference type="Gene3D" id="3.40.50.720">
    <property type="entry name" value="NAD(P)-binding Rossmann-like Domain"/>
    <property type="match status" value="1"/>
</dbReference>
<dbReference type="InterPro" id="IPR003776">
    <property type="entry name" value="YcaO-like_dom"/>
</dbReference>
<protein>
    <recommendedName>
        <fullName evidence="1">YcaO domain-containing protein</fullName>
    </recommendedName>
</protein>
<evidence type="ECO:0000313" key="2">
    <source>
        <dbReference type="EMBL" id="GIO46286.1"/>
    </source>
</evidence>
<dbReference type="AlphaFoldDB" id="A0A920CMH1"/>
<dbReference type="PANTHER" id="PTHR37809">
    <property type="entry name" value="RIBOSOMAL PROTEIN S12 METHYLTHIOTRANSFERASE ACCESSORY FACTOR YCAO"/>
    <property type="match status" value="1"/>
</dbReference>
<evidence type="ECO:0000259" key="1">
    <source>
        <dbReference type="PROSITE" id="PS51664"/>
    </source>
</evidence>
<dbReference type="RefSeq" id="WP_212977327.1">
    <property type="nucleotide sequence ID" value="NZ_AP025343.1"/>
</dbReference>
<dbReference type="PROSITE" id="PS51664">
    <property type="entry name" value="YCAO"/>
    <property type="match status" value="1"/>
</dbReference>
<dbReference type="PANTHER" id="PTHR37809:SF1">
    <property type="entry name" value="RIBOSOMAL PROTEIN S12 METHYLTHIOTRANSFERASE ACCESSORY FACTOR YCAO"/>
    <property type="match status" value="1"/>
</dbReference>
<gene>
    <name evidence="2" type="ORF">J34TS1_10510</name>
</gene>
<dbReference type="Pfam" id="PF02624">
    <property type="entry name" value="YcaO"/>
    <property type="match status" value="1"/>
</dbReference>
<dbReference type="Proteomes" id="UP000682811">
    <property type="component" value="Unassembled WGS sequence"/>
</dbReference>
<evidence type="ECO:0000313" key="3">
    <source>
        <dbReference type="Proteomes" id="UP000682811"/>
    </source>
</evidence>
<comment type="caution">
    <text evidence="2">The sequence shown here is derived from an EMBL/GenBank/DDBJ whole genome shotgun (WGS) entry which is preliminary data.</text>
</comment>
<keyword evidence="3" id="KW-1185">Reference proteome</keyword>
<proteinExistence type="predicted"/>
<feature type="domain" description="YcaO" evidence="1">
    <location>
        <begin position="231"/>
        <end position="614"/>
    </location>
</feature>
<reference evidence="2 3" key="1">
    <citation type="submission" date="2021-03" db="EMBL/GenBank/DDBJ databases">
        <title>Antimicrobial resistance genes in bacteria isolated from Japanese honey, and their potential for conferring macrolide and lincosamide resistance in the American foulbrood pathogen Paenibacillus larvae.</title>
        <authorList>
            <person name="Okamoto M."/>
            <person name="Kumagai M."/>
            <person name="Kanamori H."/>
            <person name="Takamatsu D."/>
        </authorList>
    </citation>
    <scope>NUCLEOTIDE SEQUENCE [LARGE SCALE GENOMIC DNA]</scope>
    <source>
        <strain evidence="2 3">J34TS1</strain>
    </source>
</reference>